<evidence type="ECO:0000313" key="4">
    <source>
        <dbReference type="Proteomes" id="UP000822688"/>
    </source>
</evidence>
<feature type="region of interest" description="Disordered" evidence="1">
    <location>
        <begin position="121"/>
        <end position="147"/>
    </location>
</feature>
<dbReference type="EMBL" id="CM026427">
    <property type="protein sequence ID" value="KAG0568545.1"/>
    <property type="molecule type" value="Genomic_DNA"/>
</dbReference>
<feature type="compositionally biased region" description="Basic and acidic residues" evidence="1">
    <location>
        <begin position="121"/>
        <end position="134"/>
    </location>
</feature>
<feature type="domain" description="DUF8204" evidence="2">
    <location>
        <begin position="29"/>
        <end position="115"/>
    </location>
</feature>
<organism evidence="3 4">
    <name type="scientific">Ceratodon purpureus</name>
    <name type="common">Fire moss</name>
    <name type="synonym">Dicranum purpureum</name>
    <dbReference type="NCBI Taxonomy" id="3225"/>
    <lineage>
        <taxon>Eukaryota</taxon>
        <taxon>Viridiplantae</taxon>
        <taxon>Streptophyta</taxon>
        <taxon>Embryophyta</taxon>
        <taxon>Bryophyta</taxon>
        <taxon>Bryophytina</taxon>
        <taxon>Bryopsida</taxon>
        <taxon>Dicranidae</taxon>
        <taxon>Pseudoditrichales</taxon>
        <taxon>Ditrichaceae</taxon>
        <taxon>Ceratodon</taxon>
    </lineage>
</organism>
<dbReference type="Pfam" id="PF26631">
    <property type="entry name" value="DUF8204"/>
    <property type="match status" value="1"/>
</dbReference>
<feature type="region of interest" description="Disordered" evidence="1">
    <location>
        <begin position="1"/>
        <end position="26"/>
    </location>
</feature>
<evidence type="ECO:0000313" key="3">
    <source>
        <dbReference type="EMBL" id="KAG0568545.1"/>
    </source>
</evidence>
<dbReference type="AlphaFoldDB" id="A0A8T0HCA1"/>
<sequence>MPTQGGEVQEPCPPASTGSVERGVVNPRSRSCRGCLFYSSFLRDNNQNPTCYGFSRSIPDSYRTLDERGATKDFKYACLGYGVHKEATGSATSSSPNAKPQSHGELPLCVGIEFLADRRPVGHAPQKDEPDPHKHNPLTRPGANPSEDFTARFCRSASLVASAVVNNVIRVAATAKATVDGIFGSSDSKKSK</sequence>
<keyword evidence="4" id="KW-1185">Reference proteome</keyword>
<proteinExistence type="predicted"/>
<dbReference type="Proteomes" id="UP000822688">
    <property type="component" value="Chromosome 6"/>
</dbReference>
<reference evidence="3 4" key="1">
    <citation type="submission" date="2020-06" db="EMBL/GenBank/DDBJ databases">
        <title>WGS assembly of Ceratodon purpureus strain R40.</title>
        <authorList>
            <person name="Carey S.B."/>
            <person name="Jenkins J."/>
            <person name="Shu S."/>
            <person name="Lovell J.T."/>
            <person name="Sreedasyam A."/>
            <person name="Maumus F."/>
            <person name="Tiley G.P."/>
            <person name="Fernandez-Pozo N."/>
            <person name="Barry K."/>
            <person name="Chen C."/>
            <person name="Wang M."/>
            <person name="Lipzen A."/>
            <person name="Daum C."/>
            <person name="Saski C.A."/>
            <person name="Payton A.C."/>
            <person name="Mcbreen J.C."/>
            <person name="Conrad R.E."/>
            <person name="Kollar L.M."/>
            <person name="Olsson S."/>
            <person name="Huttunen S."/>
            <person name="Landis J.B."/>
            <person name="Wickett N.J."/>
            <person name="Johnson M.G."/>
            <person name="Rensing S.A."/>
            <person name="Grimwood J."/>
            <person name="Schmutz J."/>
            <person name="Mcdaniel S.F."/>
        </authorList>
    </citation>
    <scope>NUCLEOTIDE SEQUENCE [LARGE SCALE GENOMIC DNA]</scope>
    <source>
        <strain evidence="3 4">R40</strain>
    </source>
</reference>
<name>A0A8T0HCA1_CERPU</name>
<protein>
    <recommendedName>
        <fullName evidence="2">DUF8204 domain-containing protein</fullName>
    </recommendedName>
</protein>
<evidence type="ECO:0000259" key="2">
    <source>
        <dbReference type="Pfam" id="PF26631"/>
    </source>
</evidence>
<accession>A0A8T0HCA1</accession>
<gene>
    <name evidence="3" type="ORF">KC19_6G027400</name>
</gene>
<dbReference type="PANTHER" id="PTHR34566">
    <property type="entry name" value="ALTERED INHERITANCE OF MITOCHONDRIA PROTEIN"/>
    <property type="match status" value="1"/>
</dbReference>
<dbReference type="PANTHER" id="PTHR34566:SF2">
    <property type="entry name" value="ALTERED INHERITANCE OF MITOCHONDRIA PROTEIN"/>
    <property type="match status" value="1"/>
</dbReference>
<dbReference type="InterPro" id="IPR058517">
    <property type="entry name" value="DUF8204"/>
</dbReference>
<evidence type="ECO:0000256" key="1">
    <source>
        <dbReference type="SAM" id="MobiDB-lite"/>
    </source>
</evidence>
<comment type="caution">
    <text evidence="3">The sequence shown here is derived from an EMBL/GenBank/DDBJ whole genome shotgun (WGS) entry which is preliminary data.</text>
</comment>